<organism evidence="9">
    <name type="scientific">Amphimedon queenslandica</name>
    <name type="common">Sponge</name>
    <dbReference type="NCBI Taxonomy" id="400682"/>
    <lineage>
        <taxon>Eukaryota</taxon>
        <taxon>Metazoa</taxon>
        <taxon>Porifera</taxon>
        <taxon>Demospongiae</taxon>
        <taxon>Heteroscleromorpha</taxon>
        <taxon>Haplosclerida</taxon>
        <taxon>Niphatidae</taxon>
        <taxon>Amphimedon</taxon>
    </lineage>
</organism>
<keyword evidence="4" id="KW-0406">Ion transport</keyword>
<proteinExistence type="predicted"/>
<evidence type="ECO:0008006" key="10">
    <source>
        <dbReference type="Google" id="ProtNLM"/>
    </source>
</evidence>
<dbReference type="PANTHER" id="PTHR47143:SF1">
    <property type="entry name" value="ION_TRANS DOMAIN-CONTAINING PROTEIN"/>
    <property type="match status" value="1"/>
</dbReference>
<protein>
    <recommendedName>
        <fullName evidence="10">Ion transport domain-containing protein</fullName>
    </recommendedName>
</protein>
<keyword evidence="6" id="KW-0407">Ion channel</keyword>
<keyword evidence="8" id="KW-1133">Transmembrane helix</keyword>
<dbReference type="InterPro" id="IPR052076">
    <property type="entry name" value="TRP_cation_channel"/>
</dbReference>
<evidence type="ECO:0000256" key="6">
    <source>
        <dbReference type="ARBA" id="ARBA00023303"/>
    </source>
</evidence>
<evidence type="ECO:0000256" key="3">
    <source>
        <dbReference type="ARBA" id="ARBA00023043"/>
    </source>
</evidence>
<reference evidence="9" key="1">
    <citation type="submission" date="2017-05" db="UniProtKB">
        <authorList>
            <consortium name="EnsemblMetazoa"/>
        </authorList>
    </citation>
    <scope>IDENTIFICATION</scope>
</reference>
<dbReference type="GO" id="GO:0022857">
    <property type="term" value="F:transmembrane transporter activity"/>
    <property type="evidence" value="ECO:0007669"/>
    <property type="project" value="TreeGrafter"/>
</dbReference>
<evidence type="ECO:0000256" key="4">
    <source>
        <dbReference type="ARBA" id="ARBA00023065"/>
    </source>
</evidence>
<feature type="compositionally biased region" description="Low complexity" evidence="7">
    <location>
        <begin position="310"/>
        <end position="323"/>
    </location>
</feature>
<keyword evidence="5" id="KW-0325">Glycoprotein</keyword>
<keyword evidence="3" id="KW-0040">ANK repeat</keyword>
<feature type="transmembrane region" description="Helical" evidence="8">
    <location>
        <begin position="27"/>
        <end position="53"/>
    </location>
</feature>
<keyword evidence="2" id="KW-0677">Repeat</keyword>
<dbReference type="EnsemblMetazoa" id="Aqu2.1.18073_001">
    <property type="protein sequence ID" value="Aqu2.1.18073_001"/>
    <property type="gene ID" value="Aqu2.1.18073"/>
</dbReference>
<keyword evidence="1" id="KW-0813">Transport</keyword>
<dbReference type="AlphaFoldDB" id="A0A1X7TSJ8"/>
<accession>A0A1X7TSJ8</accession>
<dbReference type="PANTHER" id="PTHR47143">
    <property type="entry name" value="TRANSIENT RECEPTOR POTENTIAL CATION CHANNEL PROTEIN PAINLESS"/>
    <property type="match status" value="1"/>
</dbReference>
<sequence length="366" mass="40564">MTMGEYNIDILLLQDDKMNSTDVQYPVVTFALLVVFVVLMPILFLNLLTSLAVGDTQEIQKSADTYRLILKVEFILPMEEFLRSLLRNALSIFRKIHASNVVEDFLEKLRQNLIIIGQEQKIYPNKSSVWKKFIGSLIEKRLVTEPLATVTDVKYQIKPLSEEVKGLQSSVDHLLSIVRSMRNERGGGRGSGRAVAMADPVSEILQCYIDRLAQVVLTEESVDLLHTEGLISKDTLTEVKSCGCSLVGDPMLLILSGVAEDHSKLCTLTSILMKSQEAVSLASDIIMEYGKSFPSAVTVMPPSCQQVNTSTSSRSGQLQDSSSETQVATNTDATPQESEKEESKKKMTKAVQTEIDHLRSSLQSKT</sequence>
<dbReference type="OrthoDB" id="1661883at2759"/>
<feature type="compositionally biased region" description="Polar residues" evidence="7">
    <location>
        <begin position="324"/>
        <end position="336"/>
    </location>
</feature>
<evidence type="ECO:0000256" key="2">
    <source>
        <dbReference type="ARBA" id="ARBA00022737"/>
    </source>
</evidence>
<evidence type="ECO:0000256" key="8">
    <source>
        <dbReference type="SAM" id="Phobius"/>
    </source>
</evidence>
<dbReference type="GO" id="GO:0034220">
    <property type="term" value="P:monoatomic ion transmembrane transport"/>
    <property type="evidence" value="ECO:0007669"/>
    <property type="project" value="UniProtKB-KW"/>
</dbReference>
<evidence type="ECO:0000313" key="9">
    <source>
        <dbReference type="EnsemblMetazoa" id="Aqu2.1.18073_001"/>
    </source>
</evidence>
<keyword evidence="8" id="KW-0472">Membrane</keyword>
<keyword evidence="8" id="KW-0812">Transmembrane</keyword>
<dbReference type="GO" id="GO:1902495">
    <property type="term" value="C:transmembrane transporter complex"/>
    <property type="evidence" value="ECO:0007669"/>
    <property type="project" value="TreeGrafter"/>
</dbReference>
<evidence type="ECO:0000256" key="7">
    <source>
        <dbReference type="SAM" id="MobiDB-lite"/>
    </source>
</evidence>
<evidence type="ECO:0000256" key="5">
    <source>
        <dbReference type="ARBA" id="ARBA00023180"/>
    </source>
</evidence>
<name>A0A1X7TSJ8_AMPQE</name>
<evidence type="ECO:0000256" key="1">
    <source>
        <dbReference type="ARBA" id="ARBA00022448"/>
    </source>
</evidence>
<feature type="region of interest" description="Disordered" evidence="7">
    <location>
        <begin position="304"/>
        <end position="366"/>
    </location>
</feature>
<dbReference type="InParanoid" id="A0A1X7TSJ8"/>